<evidence type="ECO:0000256" key="2">
    <source>
        <dbReference type="SAM" id="Phobius"/>
    </source>
</evidence>
<dbReference type="GO" id="GO:0006790">
    <property type="term" value="P:sulfur compound metabolic process"/>
    <property type="evidence" value="ECO:0007669"/>
    <property type="project" value="TreeGrafter"/>
</dbReference>
<reference evidence="4 5" key="1">
    <citation type="journal article" date="2008" name="Int. J. Syst. Evol. Microbiol.">
        <title>Nocardioides daphniae sp. nov., isolated from Daphnia cucullata (Crustacea: Cladocera).</title>
        <authorList>
            <person name="Toth E.M."/>
            <person name="Keki Z."/>
            <person name="Homonnay Z.G."/>
            <person name="Borsodi A.K."/>
            <person name="Marialigeti K."/>
            <person name="Schumann P."/>
        </authorList>
    </citation>
    <scope>NUCLEOTIDE SEQUENCE [LARGE SCALE GENOMIC DNA]</scope>
    <source>
        <strain evidence="4 5">JCM 16608</strain>
    </source>
</reference>
<dbReference type="KEGG" id="ndp:E2C04_03570"/>
<dbReference type="Gene3D" id="3.90.420.10">
    <property type="entry name" value="Oxidoreductase, molybdopterin-binding domain"/>
    <property type="match status" value="1"/>
</dbReference>
<keyword evidence="2" id="KW-0812">Transmembrane</keyword>
<dbReference type="SUPFAM" id="SSF56524">
    <property type="entry name" value="Oxidoreductase molybdopterin-binding domain"/>
    <property type="match status" value="1"/>
</dbReference>
<dbReference type="Proteomes" id="UP000297025">
    <property type="component" value="Chromosome"/>
</dbReference>
<keyword evidence="2" id="KW-1133">Transmembrane helix</keyword>
<feature type="transmembrane region" description="Helical" evidence="2">
    <location>
        <begin position="92"/>
        <end position="111"/>
    </location>
</feature>
<dbReference type="EMBL" id="CP038462">
    <property type="protein sequence ID" value="QCC78602.1"/>
    <property type="molecule type" value="Genomic_DNA"/>
</dbReference>
<dbReference type="PANTHER" id="PTHR19372:SF7">
    <property type="entry name" value="SULFITE OXIDASE, MITOCHONDRIAL"/>
    <property type="match status" value="1"/>
</dbReference>
<dbReference type="Pfam" id="PF00174">
    <property type="entry name" value="Oxidored_molyb"/>
    <property type="match status" value="1"/>
</dbReference>
<dbReference type="GO" id="GO:0008482">
    <property type="term" value="F:sulfite oxidase activity"/>
    <property type="evidence" value="ECO:0007669"/>
    <property type="project" value="TreeGrafter"/>
</dbReference>
<dbReference type="SUPFAM" id="SSF81296">
    <property type="entry name" value="E set domains"/>
    <property type="match status" value="1"/>
</dbReference>
<sequence length="518" mass="55256">MRTPTRRWAVAGVVTGATGVAASQLVASLLSVRESPLVAVAEVAIRATPGPLASRAIEVLGSSAKPLLVGTIVVALLAFFAVAGWLWARRTWASVLLWVGLGAVGLGAVALRNGTAPSETLPVLTGVAVWLVAMQVFAWVLAEPAPSADEPSSDEPVADAPGRRGFLAAVATVGLLGACSGVTAQFLERRKAAVLDRRRLLRIPGVTQRTTPARARIGVPGVTPWRTENDNFYLIHTALAVPAIDPANWRLRIHGMVDREIVLTFDQLIARNLQEEWMTLNCVSNEVGGQLVGNAWWSGVMTRDLLREAGPLPGADAVLQTSDDGWTCSTPLDAMTDDRGAMIAVAMNGEPLPLEHGFPARTIVPGLYGYTSACKWVVDLEVTRFSDVQSYWTERGWAEQAPVRLASRIDVPRSGDEVPSGRLAVAGVAWQQTVGISEVQVSVDGGAWTPGRIASPSTDDTWVQWAADVRVEPGEHRVRVRAVSKAGEVQTGVERNPLPDGASGWHEVSFTAVDDDPL</sequence>
<accession>A0A4P7UE68</accession>
<feature type="transmembrane region" description="Helical" evidence="2">
    <location>
        <begin position="123"/>
        <end position="142"/>
    </location>
</feature>
<gene>
    <name evidence="4" type="ORF">E2C04_03570</name>
</gene>
<dbReference type="Gene3D" id="2.60.40.650">
    <property type="match status" value="1"/>
</dbReference>
<dbReference type="AlphaFoldDB" id="A0A4P7UE68"/>
<evidence type="ECO:0000256" key="1">
    <source>
        <dbReference type="SAM" id="MobiDB-lite"/>
    </source>
</evidence>
<dbReference type="PANTHER" id="PTHR19372">
    <property type="entry name" value="SULFITE REDUCTASE"/>
    <property type="match status" value="1"/>
</dbReference>
<dbReference type="GO" id="GO:0020037">
    <property type="term" value="F:heme binding"/>
    <property type="evidence" value="ECO:0007669"/>
    <property type="project" value="TreeGrafter"/>
</dbReference>
<feature type="domain" description="Oxidoreductase molybdopterin-binding" evidence="3">
    <location>
        <begin position="239"/>
        <end position="392"/>
    </location>
</feature>
<dbReference type="InterPro" id="IPR000572">
    <property type="entry name" value="OxRdtase_Mopterin-bd_dom"/>
</dbReference>
<feature type="region of interest" description="Disordered" evidence="1">
    <location>
        <begin position="493"/>
        <end position="518"/>
    </location>
</feature>
<evidence type="ECO:0000313" key="5">
    <source>
        <dbReference type="Proteomes" id="UP000297025"/>
    </source>
</evidence>
<proteinExistence type="predicted"/>
<name>A0A4P7UE68_9ACTN</name>
<dbReference type="GO" id="GO:0043546">
    <property type="term" value="F:molybdopterin cofactor binding"/>
    <property type="evidence" value="ECO:0007669"/>
    <property type="project" value="TreeGrafter"/>
</dbReference>
<feature type="transmembrane region" description="Helical" evidence="2">
    <location>
        <begin position="67"/>
        <end position="86"/>
    </location>
</feature>
<evidence type="ECO:0000313" key="4">
    <source>
        <dbReference type="EMBL" id="QCC78602.1"/>
    </source>
</evidence>
<dbReference type="InterPro" id="IPR036374">
    <property type="entry name" value="OxRdtase_Mopterin-bd_sf"/>
</dbReference>
<organism evidence="4 5">
    <name type="scientific">Nocardioides daphniae</name>
    <dbReference type="NCBI Taxonomy" id="402297"/>
    <lineage>
        <taxon>Bacteria</taxon>
        <taxon>Bacillati</taxon>
        <taxon>Actinomycetota</taxon>
        <taxon>Actinomycetes</taxon>
        <taxon>Propionibacteriales</taxon>
        <taxon>Nocardioidaceae</taxon>
        <taxon>Nocardioides</taxon>
    </lineage>
</organism>
<keyword evidence="2" id="KW-0472">Membrane</keyword>
<dbReference type="InterPro" id="IPR014756">
    <property type="entry name" value="Ig_E-set"/>
</dbReference>
<protein>
    <submittedName>
        <fullName evidence="4">Oxidoreductase</fullName>
    </submittedName>
</protein>
<dbReference type="OrthoDB" id="9795587at2"/>
<feature type="transmembrane region" description="Helical" evidence="2">
    <location>
        <begin position="166"/>
        <end position="187"/>
    </location>
</feature>
<evidence type="ECO:0000259" key="3">
    <source>
        <dbReference type="Pfam" id="PF00174"/>
    </source>
</evidence>